<feature type="region of interest" description="Disordered" evidence="1">
    <location>
        <begin position="606"/>
        <end position="625"/>
    </location>
</feature>
<dbReference type="EMBL" id="KV750791">
    <property type="protein sequence ID" value="OCL03199.1"/>
    <property type="molecule type" value="Genomic_DNA"/>
</dbReference>
<accession>A0A8E2JNG6</accession>
<dbReference type="Proteomes" id="UP000250140">
    <property type="component" value="Unassembled WGS sequence"/>
</dbReference>
<keyword evidence="4" id="KW-1185">Reference proteome</keyword>
<feature type="region of interest" description="Disordered" evidence="1">
    <location>
        <begin position="636"/>
        <end position="689"/>
    </location>
</feature>
<evidence type="ECO:0000313" key="4">
    <source>
        <dbReference type="Proteomes" id="UP000250140"/>
    </source>
</evidence>
<sequence>MSRSTSASASAPTATVNLARSLSLKTTSAPTKPSNVTLFITNLRLVDLDLRPDWPSITSQTFATQNAQQNQKNRIRCAEWALFRLFELWDAEETRDKLQPFFPPLEPLQSLNLRAALYRSLNELKKNGVFGRDCVLRKTMLDECKGDKFMEILVLFSTAVLKKTIDVRKQKGRQKPVVRTIATANVLSANQQSSLLPLAIAHKSALRAILQKKEEQRSRYTHFSERLDAKIRSIHQRNEQFNATTQKEGLSVQHADAISIKRQLRSNWIGNTAWLDIILHGNEQAEDGYLNAPFRDVWSTIQRGGSLQEGAQNNGLLETLELRVEQQRMRLQRWQAFHAKITETGMSSSRQTSRAVTKSVIPAETYDFSAHLDLQPGTLKSAQQDILKKSAESKLKAPQKYKDMVTEMREDISRVLQQRHDRTAALQTYTRRNSLYYSPQSPIRRKKSSSESVPKKTSELHSVEELSYTEEAPLAKKIEKPIFYTKSRSLSTPIDSEATLIGNSAGSLSLTSSPPVSNEVMCHEEEEAQLENFGDEQEVLEMFRSATYPELQARPDLSIEEHLAEQIISSIGEATPSPVKKPRPSLMERTRMSMAHSNALQIPETLEESPPAVVPSLPEIAEQPELDRRASLLERTRQSMSRISQQPSQKSRKSTVPKSRQSLFPVNQFETPRKQSPIEEKKGDSTPKEYLFSDHADYDHVFKSRPKIAQSPVFTPQHDEELSIAENLLDIDDSIIAEEGLMSLVTSF</sequence>
<feature type="compositionally biased region" description="Basic and acidic residues" evidence="1">
    <location>
        <begin position="671"/>
        <end position="689"/>
    </location>
</feature>
<organism evidence="3 4">
    <name type="scientific">Glonium stellatum</name>
    <dbReference type="NCBI Taxonomy" id="574774"/>
    <lineage>
        <taxon>Eukaryota</taxon>
        <taxon>Fungi</taxon>
        <taxon>Dikarya</taxon>
        <taxon>Ascomycota</taxon>
        <taxon>Pezizomycotina</taxon>
        <taxon>Dothideomycetes</taxon>
        <taxon>Pleosporomycetidae</taxon>
        <taxon>Gloniales</taxon>
        <taxon>Gloniaceae</taxon>
        <taxon>Glonium</taxon>
    </lineage>
</organism>
<reference evidence="3 4" key="1">
    <citation type="journal article" date="2016" name="Nat. Commun.">
        <title>Ectomycorrhizal ecology is imprinted in the genome of the dominant symbiotic fungus Cenococcum geophilum.</title>
        <authorList>
            <consortium name="DOE Joint Genome Institute"/>
            <person name="Peter M."/>
            <person name="Kohler A."/>
            <person name="Ohm R.A."/>
            <person name="Kuo A."/>
            <person name="Krutzmann J."/>
            <person name="Morin E."/>
            <person name="Arend M."/>
            <person name="Barry K.W."/>
            <person name="Binder M."/>
            <person name="Choi C."/>
            <person name="Clum A."/>
            <person name="Copeland A."/>
            <person name="Grisel N."/>
            <person name="Haridas S."/>
            <person name="Kipfer T."/>
            <person name="LaButti K."/>
            <person name="Lindquist E."/>
            <person name="Lipzen A."/>
            <person name="Maire R."/>
            <person name="Meier B."/>
            <person name="Mihaltcheva S."/>
            <person name="Molinier V."/>
            <person name="Murat C."/>
            <person name="Poggeler S."/>
            <person name="Quandt C.A."/>
            <person name="Sperisen C."/>
            <person name="Tritt A."/>
            <person name="Tisserant E."/>
            <person name="Crous P.W."/>
            <person name="Henrissat B."/>
            <person name="Nehls U."/>
            <person name="Egli S."/>
            <person name="Spatafora J.W."/>
            <person name="Grigoriev I.V."/>
            <person name="Martin F.M."/>
        </authorList>
    </citation>
    <scope>NUCLEOTIDE SEQUENCE [LARGE SCALE GENOMIC DNA]</scope>
    <source>
        <strain evidence="3 4">CBS 207.34</strain>
    </source>
</reference>
<dbReference type="OrthoDB" id="5575722at2759"/>
<dbReference type="Pfam" id="PF14661">
    <property type="entry name" value="HAUS6_N"/>
    <property type="match status" value="1"/>
</dbReference>
<evidence type="ECO:0000256" key="1">
    <source>
        <dbReference type="SAM" id="MobiDB-lite"/>
    </source>
</evidence>
<dbReference type="InterPro" id="IPR028163">
    <property type="entry name" value="HAUS_6_N"/>
</dbReference>
<gene>
    <name evidence="3" type="ORF">AOQ84DRAFT_157239</name>
</gene>
<feature type="compositionally biased region" description="Polar residues" evidence="1">
    <location>
        <begin position="638"/>
        <end position="649"/>
    </location>
</feature>
<evidence type="ECO:0000259" key="2">
    <source>
        <dbReference type="Pfam" id="PF14661"/>
    </source>
</evidence>
<evidence type="ECO:0000313" key="3">
    <source>
        <dbReference type="EMBL" id="OCL03199.1"/>
    </source>
</evidence>
<dbReference type="AlphaFoldDB" id="A0A8E2JNG6"/>
<feature type="compositionally biased region" description="Polar residues" evidence="1">
    <location>
        <begin position="656"/>
        <end position="670"/>
    </location>
</feature>
<protein>
    <recommendedName>
        <fullName evidence="2">HAUS augmin-like complex subunit 6 N-terminal domain-containing protein</fullName>
    </recommendedName>
</protein>
<name>A0A8E2JNG6_9PEZI</name>
<feature type="region of interest" description="Disordered" evidence="1">
    <location>
        <begin position="436"/>
        <end position="459"/>
    </location>
</feature>
<feature type="domain" description="HAUS augmin-like complex subunit 6 N-terminal" evidence="2">
    <location>
        <begin position="39"/>
        <end position="254"/>
    </location>
</feature>
<proteinExistence type="predicted"/>